<sequence>MATTGRPAGRRRPGVGARAICLMRRRGGVACSVRASICPNDSRRPNHGDGHATAM</sequence>
<dbReference type="EMBL" id="AP001633">
    <property type="protein sequence ID" value="BAD72998.1"/>
    <property type="molecule type" value="Genomic_DNA"/>
</dbReference>
<evidence type="ECO:0000313" key="3">
    <source>
        <dbReference type="Proteomes" id="UP000000763"/>
    </source>
</evidence>
<accession>Q5QNJ6</accession>
<dbReference type="AlphaFoldDB" id="Q5QNJ6"/>
<organism evidence="2">
    <name type="scientific">Oryza sativa subsp. japonica</name>
    <name type="common">Rice</name>
    <dbReference type="NCBI Taxonomy" id="39947"/>
    <lineage>
        <taxon>Eukaryota</taxon>
        <taxon>Viridiplantae</taxon>
        <taxon>Streptophyta</taxon>
        <taxon>Embryophyta</taxon>
        <taxon>Tracheophyta</taxon>
        <taxon>Spermatophyta</taxon>
        <taxon>Magnoliopsida</taxon>
        <taxon>Liliopsida</taxon>
        <taxon>Poales</taxon>
        <taxon>Poaceae</taxon>
        <taxon>BOP clade</taxon>
        <taxon>Oryzoideae</taxon>
        <taxon>Oryzeae</taxon>
        <taxon>Oryzinae</taxon>
        <taxon>Oryza</taxon>
        <taxon>Oryza sativa</taxon>
    </lineage>
</organism>
<reference evidence="3" key="3">
    <citation type="journal article" date="2008" name="Nucleic Acids Res.">
        <title>The rice annotation project database (RAP-DB): 2008 update.</title>
        <authorList>
            <consortium name="The rice annotation project (RAP)"/>
        </authorList>
    </citation>
    <scope>GENOME REANNOTATION</scope>
    <source>
        <strain evidence="3">cv. Nipponbare</strain>
    </source>
</reference>
<protein>
    <submittedName>
        <fullName evidence="2">Uncharacterized protein</fullName>
    </submittedName>
</protein>
<dbReference type="EMBL" id="AP003104">
    <property type="protein sequence ID" value="BAD73156.1"/>
    <property type="molecule type" value="Genomic_DNA"/>
</dbReference>
<reference evidence="3" key="2">
    <citation type="journal article" date="2005" name="Nature">
        <title>The map-based sequence of the rice genome.</title>
        <authorList>
            <consortium name="International rice genome sequencing project (IRGSP)"/>
            <person name="Matsumoto T."/>
            <person name="Wu J."/>
            <person name="Kanamori H."/>
            <person name="Katayose Y."/>
            <person name="Fujisawa M."/>
            <person name="Namiki N."/>
            <person name="Mizuno H."/>
            <person name="Yamamoto K."/>
            <person name="Antonio B.A."/>
            <person name="Baba T."/>
            <person name="Sakata K."/>
            <person name="Nagamura Y."/>
            <person name="Aoki H."/>
            <person name="Arikawa K."/>
            <person name="Arita K."/>
            <person name="Bito T."/>
            <person name="Chiden Y."/>
            <person name="Fujitsuka N."/>
            <person name="Fukunaka R."/>
            <person name="Hamada M."/>
            <person name="Harada C."/>
            <person name="Hayashi A."/>
            <person name="Hijishita S."/>
            <person name="Honda M."/>
            <person name="Hosokawa S."/>
            <person name="Ichikawa Y."/>
            <person name="Idonuma A."/>
            <person name="Iijima M."/>
            <person name="Ikeda M."/>
            <person name="Ikeno M."/>
            <person name="Ito K."/>
            <person name="Ito S."/>
            <person name="Ito T."/>
            <person name="Ito Y."/>
            <person name="Ito Y."/>
            <person name="Iwabuchi A."/>
            <person name="Kamiya K."/>
            <person name="Karasawa W."/>
            <person name="Kurita K."/>
            <person name="Katagiri S."/>
            <person name="Kikuta A."/>
            <person name="Kobayashi H."/>
            <person name="Kobayashi N."/>
            <person name="Machita K."/>
            <person name="Maehara T."/>
            <person name="Masukawa M."/>
            <person name="Mizubayashi T."/>
            <person name="Mukai Y."/>
            <person name="Nagasaki H."/>
            <person name="Nagata Y."/>
            <person name="Naito S."/>
            <person name="Nakashima M."/>
            <person name="Nakama Y."/>
            <person name="Nakamichi Y."/>
            <person name="Nakamura M."/>
            <person name="Meguro A."/>
            <person name="Negishi M."/>
            <person name="Ohta I."/>
            <person name="Ohta T."/>
            <person name="Okamoto M."/>
            <person name="Ono N."/>
            <person name="Saji S."/>
            <person name="Sakaguchi M."/>
            <person name="Sakai K."/>
            <person name="Shibata M."/>
            <person name="Shimokawa T."/>
            <person name="Song J."/>
            <person name="Takazaki Y."/>
            <person name="Terasawa K."/>
            <person name="Tsugane M."/>
            <person name="Tsuji K."/>
            <person name="Ueda S."/>
            <person name="Waki K."/>
            <person name="Yamagata H."/>
            <person name="Yamamoto M."/>
            <person name="Yamamoto S."/>
            <person name="Yamane H."/>
            <person name="Yoshiki S."/>
            <person name="Yoshihara R."/>
            <person name="Yukawa K."/>
            <person name="Zhong H."/>
            <person name="Yano M."/>
            <person name="Yuan Q."/>
            <person name="Ouyang S."/>
            <person name="Liu J."/>
            <person name="Jones K.M."/>
            <person name="Gansberger K."/>
            <person name="Moffat K."/>
            <person name="Hill J."/>
            <person name="Bera J."/>
            <person name="Fadrosh D."/>
            <person name="Jin S."/>
            <person name="Johri S."/>
            <person name="Kim M."/>
            <person name="Overton L."/>
            <person name="Reardon M."/>
            <person name="Tsitrin T."/>
            <person name="Vuong H."/>
            <person name="Weaver B."/>
            <person name="Ciecko A."/>
            <person name="Tallon L."/>
            <person name="Jackson J."/>
            <person name="Pai G."/>
            <person name="Aken S.V."/>
            <person name="Utterback T."/>
            <person name="Reidmuller S."/>
            <person name="Feldblyum T."/>
            <person name="Hsiao J."/>
            <person name="Zismann V."/>
            <person name="Iobst S."/>
            <person name="de Vazeille A.R."/>
            <person name="Buell C.R."/>
            <person name="Ying K."/>
            <person name="Li Y."/>
            <person name="Lu T."/>
            <person name="Huang Y."/>
            <person name="Zhao Q."/>
            <person name="Feng Q."/>
            <person name="Zhang L."/>
            <person name="Zhu J."/>
            <person name="Weng Q."/>
            <person name="Mu J."/>
            <person name="Lu Y."/>
            <person name="Fan D."/>
            <person name="Liu Y."/>
            <person name="Guan J."/>
            <person name="Zhang Y."/>
            <person name="Yu S."/>
            <person name="Liu X."/>
            <person name="Zhang Y."/>
            <person name="Hong G."/>
            <person name="Han B."/>
            <person name="Choisne N."/>
            <person name="Demange N."/>
            <person name="Orjeda G."/>
            <person name="Samain S."/>
            <person name="Cattolico L."/>
            <person name="Pelletier E."/>
            <person name="Couloux A."/>
            <person name="Segurens B."/>
            <person name="Wincker P."/>
            <person name="D'Hont A."/>
            <person name="Scarpelli C."/>
            <person name="Weissenbach J."/>
            <person name="Salanoubat M."/>
            <person name="Quetier F."/>
            <person name="Yu Y."/>
            <person name="Kim H.R."/>
            <person name="Rambo T."/>
            <person name="Currie J."/>
            <person name="Collura K."/>
            <person name="Luo M."/>
            <person name="Yang T."/>
            <person name="Ammiraju J.S.S."/>
            <person name="Engler F."/>
            <person name="Soderlund C."/>
            <person name="Wing R.A."/>
            <person name="Palmer L.E."/>
            <person name="de la Bastide M."/>
            <person name="Spiegel L."/>
            <person name="Nascimento L."/>
            <person name="Zutavern T."/>
            <person name="O'Shaughnessy A."/>
            <person name="Dike S."/>
            <person name="Dedhia N."/>
            <person name="Preston R."/>
            <person name="Balija V."/>
            <person name="McCombie W.R."/>
            <person name="Chow T."/>
            <person name="Chen H."/>
            <person name="Chung M."/>
            <person name="Chen C."/>
            <person name="Shaw J."/>
            <person name="Wu H."/>
            <person name="Hsiao K."/>
            <person name="Chao Y."/>
            <person name="Chu M."/>
            <person name="Cheng C."/>
            <person name="Hour A."/>
            <person name="Lee P."/>
            <person name="Lin S."/>
            <person name="Lin Y."/>
            <person name="Liou J."/>
            <person name="Liu S."/>
            <person name="Hsing Y."/>
            <person name="Raghuvanshi S."/>
            <person name="Mohanty A."/>
            <person name="Bharti A.K."/>
            <person name="Gaur A."/>
            <person name="Gupta V."/>
            <person name="Kumar D."/>
            <person name="Ravi V."/>
            <person name="Vij S."/>
            <person name="Kapur A."/>
            <person name="Khurana P."/>
            <person name="Khurana P."/>
            <person name="Khurana J.P."/>
            <person name="Tyagi A.K."/>
            <person name="Gaikwad K."/>
            <person name="Singh A."/>
            <person name="Dalal V."/>
            <person name="Srivastava S."/>
            <person name="Dixit A."/>
            <person name="Pal A.K."/>
            <person name="Ghazi I.A."/>
            <person name="Yadav M."/>
            <person name="Pandit A."/>
            <person name="Bhargava A."/>
            <person name="Sureshbabu K."/>
            <person name="Batra K."/>
            <person name="Sharma T.R."/>
            <person name="Mohapatra T."/>
            <person name="Singh N.K."/>
            <person name="Messing J."/>
            <person name="Nelson A.B."/>
            <person name="Fuks G."/>
            <person name="Kavchok S."/>
            <person name="Keizer G."/>
            <person name="Linton E."/>
            <person name="Llaca V."/>
            <person name="Song R."/>
            <person name="Tanyolac B."/>
            <person name="Young S."/>
            <person name="Ho-Il K."/>
            <person name="Hahn J.H."/>
            <person name="Sangsakoo G."/>
            <person name="Vanavichit A."/>
            <person name="de Mattos Luiz.A.T."/>
            <person name="Zimmer P.D."/>
            <person name="Malone G."/>
            <person name="Dellagostin O."/>
            <person name="de Oliveira A.C."/>
            <person name="Bevan M."/>
            <person name="Bancroft I."/>
            <person name="Minx P."/>
            <person name="Cordum H."/>
            <person name="Wilson R."/>
            <person name="Cheng Z."/>
            <person name="Jin W."/>
            <person name="Jiang J."/>
            <person name="Leong S.A."/>
            <person name="Iwama H."/>
            <person name="Gojobori T."/>
            <person name="Itoh T."/>
            <person name="Niimura Y."/>
            <person name="Fujii Y."/>
            <person name="Habara T."/>
            <person name="Sakai H."/>
            <person name="Sato Y."/>
            <person name="Wilson G."/>
            <person name="Kumar K."/>
            <person name="McCouch S."/>
            <person name="Juretic N."/>
            <person name="Hoen D."/>
            <person name="Wright S."/>
            <person name="Bruskiewich R."/>
            <person name="Bureau T."/>
            <person name="Miyao A."/>
            <person name="Hirochika H."/>
            <person name="Nishikawa T."/>
            <person name="Kadowaki K."/>
            <person name="Sugiura M."/>
            <person name="Burr B."/>
            <person name="Sasaki T."/>
        </authorList>
    </citation>
    <scope>NUCLEOTIDE SEQUENCE [LARGE SCALE GENOMIC DNA]</scope>
    <source>
        <strain evidence="3">cv. Nipponbare</strain>
    </source>
</reference>
<evidence type="ECO:0000313" key="1">
    <source>
        <dbReference type="EMBL" id="BAD72998.1"/>
    </source>
</evidence>
<gene>
    <name evidence="2" type="ORF">OSJNBa0038J17.24</name>
    <name evidence="1" type="ORF">P0515G01.2</name>
</gene>
<dbReference type="Proteomes" id="UP000000763">
    <property type="component" value="Chromosome 1"/>
</dbReference>
<accession>Q5QN52</accession>
<reference evidence="2" key="1">
    <citation type="journal article" date="2002" name="Nature">
        <title>The genome sequence and structure of rice chromosome 1.</title>
        <authorList>
            <person name="Sasaki T."/>
            <person name="Matsumoto T."/>
            <person name="Yamamoto K."/>
            <person name="Sakata K."/>
            <person name="Baba T."/>
            <person name="Katayose Y."/>
            <person name="Wu J."/>
            <person name="Niimura Y."/>
            <person name="Cheng Z."/>
            <person name="Nagamura Y."/>
            <person name="Antonio B.A."/>
            <person name="Kanamori H."/>
            <person name="Hosokawa S."/>
            <person name="Masukawa M."/>
            <person name="Arikawa K."/>
            <person name="Chiden Y."/>
            <person name="Hayashi M."/>
            <person name="Okamoto M."/>
            <person name="Ando T."/>
            <person name="Aoki H."/>
            <person name="Arita K."/>
            <person name="Hamada M."/>
            <person name="Harada C."/>
            <person name="Hijishita S."/>
            <person name="Honda M."/>
            <person name="Ichikawa Y."/>
            <person name="Idonuma A."/>
            <person name="Iijima M."/>
            <person name="Ikeda M."/>
            <person name="Ikeno M."/>
            <person name="Itoh S."/>
            <person name="Itoh T."/>
            <person name="Itoh Y."/>
            <person name="Itoh Y."/>
            <person name="Iwabuchi A."/>
            <person name="Kamiya K."/>
            <person name="Karasawa W."/>
            <person name="Katagiri S."/>
            <person name="Kikuta A."/>
            <person name="Kobayashi N."/>
            <person name="Kono I."/>
            <person name="Machita K."/>
            <person name="Maehara T."/>
            <person name="Mizuno H."/>
            <person name="Mizubayashi T."/>
            <person name="Mukai Y."/>
            <person name="Nagasaki H."/>
            <person name="Nakashima M."/>
            <person name="Nakama Y."/>
            <person name="Nakamichi Y."/>
            <person name="Nakamura M."/>
            <person name="Namiki N."/>
            <person name="Negishi M."/>
            <person name="Ohta I."/>
            <person name="Ono N."/>
            <person name="Saji S."/>
            <person name="Sakai K."/>
            <person name="Shibata M."/>
            <person name="Shimokawa T."/>
            <person name="Shomura A."/>
            <person name="Song J."/>
            <person name="Takazaki Y."/>
            <person name="Terasawa K."/>
            <person name="Tsuji K."/>
            <person name="Waki K."/>
            <person name="Yamagata H."/>
            <person name="Yamane H."/>
            <person name="Yoshiki S."/>
            <person name="Yoshihara R."/>
            <person name="Yukawa K."/>
            <person name="Zhong H."/>
            <person name="Iwama H."/>
            <person name="Endo T."/>
            <person name="Ito H."/>
            <person name="Hahn J.H."/>
            <person name="Kim H.I."/>
            <person name="Eun M.Y."/>
            <person name="Yano M."/>
            <person name="Jiang J."/>
            <person name="Gojobori T."/>
        </authorList>
    </citation>
    <scope>NUCLEOTIDE SEQUENCE</scope>
</reference>
<name>Q5QNJ6_ORYSJ</name>
<proteinExistence type="predicted"/>
<dbReference type="Proteomes" id="UP000817658">
    <property type="component" value="Chromosome 1"/>
</dbReference>
<evidence type="ECO:0000313" key="2">
    <source>
        <dbReference type="EMBL" id="BAD73156.1"/>
    </source>
</evidence>